<comment type="caution">
    <text evidence="3">The sequence shown here is derived from an EMBL/GenBank/DDBJ whole genome shotgun (WGS) entry which is preliminary data.</text>
</comment>
<sequence>MSLRLAVKQGRLQHTLDELAKKLPDIPGARRWLVRETQKLGCNPVVDTMGNQFFIIPGRNKGPPTAIGSHMDKTRGALGIAAGLEVLRTLKENNVVPKYPIALVNWVRVPGVVCMGSAVWAELDMPISGEGVQCSFQDNPLGAHFELEVERGSQLRTNNRQIGVVVGGHAITWKRVRLTGRAQHTGTTAKHLRSDALLAAAKMISGGSEIAKKQGGLFSVGQMLKVEPNLVNVTANVVEFVYDARHGSEADLKGLVSSVNSMCHLMASTENVGIEITTVTNLPASKFDSECIECIEEATKEFVMLGHRMISGSGHDSCVTSNRCPSAMVFVPDIADADLGFKVLLSSVLKYDQRRQH</sequence>
<dbReference type="GO" id="GO:0016813">
    <property type="term" value="F:hydrolase activity, acting on carbon-nitrogen (but not peptide) bonds, in linear amidines"/>
    <property type="evidence" value="ECO:0007669"/>
    <property type="project" value="InterPro"/>
</dbReference>
<dbReference type="PANTHER" id="PTHR32494:SF5">
    <property type="entry name" value="ALLANTOATE AMIDOHYDROLASE"/>
    <property type="match status" value="1"/>
</dbReference>
<keyword evidence="2" id="KW-0378">Hydrolase</keyword>
<evidence type="ECO:0000313" key="4">
    <source>
        <dbReference type="Proteomes" id="UP000449547"/>
    </source>
</evidence>
<dbReference type="InterPro" id="IPR002933">
    <property type="entry name" value="Peptidase_M20"/>
</dbReference>
<dbReference type="OMA" id="CSSGVWA"/>
<dbReference type="SUPFAM" id="SSF53187">
    <property type="entry name" value="Zn-dependent exopeptidases"/>
    <property type="match status" value="1"/>
</dbReference>
<keyword evidence="4" id="KW-1185">Reference proteome</keyword>
<evidence type="ECO:0000256" key="2">
    <source>
        <dbReference type="ARBA" id="ARBA00022801"/>
    </source>
</evidence>
<dbReference type="InterPro" id="IPR010158">
    <property type="entry name" value="Amidase_Cbmase"/>
</dbReference>
<reference evidence="3 4" key="1">
    <citation type="submission" date="2019-07" db="EMBL/GenBank/DDBJ databases">
        <title>Genome assembly of two rare yeast pathogens: Diutina rugosa and Trichomonascus ciferrii.</title>
        <authorList>
            <person name="Mixao V."/>
            <person name="Saus E."/>
            <person name="Hansen A."/>
            <person name="Lass-Flor C."/>
            <person name="Gabaldon T."/>
        </authorList>
    </citation>
    <scope>NUCLEOTIDE SEQUENCE [LARGE SCALE GENOMIC DNA]</scope>
    <source>
        <strain evidence="3 4">CBS 613</strain>
    </source>
</reference>
<comment type="similarity">
    <text evidence="1">Belongs to the peptidase M20A family.</text>
</comment>
<evidence type="ECO:0000256" key="1">
    <source>
        <dbReference type="ARBA" id="ARBA00006247"/>
    </source>
</evidence>
<dbReference type="VEuPathDB" id="FungiDB:DIURU_002377"/>
<accession>A0A642UQB0</accession>
<dbReference type="EMBL" id="SWFT01000067">
    <property type="protein sequence ID" value="KAA8903491.1"/>
    <property type="molecule type" value="Genomic_DNA"/>
</dbReference>
<dbReference type="Pfam" id="PF01546">
    <property type="entry name" value="Peptidase_M20"/>
    <property type="match status" value="1"/>
</dbReference>
<organism evidence="3 4">
    <name type="scientific">Diutina rugosa</name>
    <name type="common">Yeast</name>
    <name type="synonym">Candida rugosa</name>
    <dbReference type="NCBI Taxonomy" id="5481"/>
    <lineage>
        <taxon>Eukaryota</taxon>
        <taxon>Fungi</taxon>
        <taxon>Dikarya</taxon>
        <taxon>Ascomycota</taxon>
        <taxon>Saccharomycotina</taxon>
        <taxon>Pichiomycetes</taxon>
        <taxon>Debaryomycetaceae</taxon>
        <taxon>Diutina</taxon>
    </lineage>
</organism>
<dbReference type="AlphaFoldDB" id="A0A642UQB0"/>
<proteinExistence type="inferred from homology"/>
<dbReference type="SUPFAM" id="SSF55031">
    <property type="entry name" value="Bacterial exopeptidase dimerisation domain"/>
    <property type="match status" value="1"/>
</dbReference>
<gene>
    <name evidence="3" type="ORF">DIURU_002377</name>
</gene>
<dbReference type="Gene3D" id="3.40.630.10">
    <property type="entry name" value="Zn peptidases"/>
    <property type="match status" value="2"/>
</dbReference>
<dbReference type="PANTHER" id="PTHR32494">
    <property type="entry name" value="ALLANTOATE DEIMINASE-RELATED"/>
    <property type="match status" value="1"/>
</dbReference>
<name>A0A642UQB0_DIURU</name>
<protein>
    <recommendedName>
        <fullName evidence="5">Peptidase M20 dimerisation domain-containing protein</fullName>
    </recommendedName>
</protein>
<evidence type="ECO:0000313" key="3">
    <source>
        <dbReference type="EMBL" id="KAA8903491.1"/>
    </source>
</evidence>
<dbReference type="GeneID" id="54781028"/>
<dbReference type="Proteomes" id="UP000449547">
    <property type="component" value="Unassembled WGS sequence"/>
</dbReference>
<dbReference type="InterPro" id="IPR036264">
    <property type="entry name" value="Bact_exopeptidase_dim_dom"/>
</dbReference>
<dbReference type="OrthoDB" id="4676at2759"/>
<dbReference type="Gene3D" id="3.30.70.360">
    <property type="match status" value="1"/>
</dbReference>
<dbReference type="RefSeq" id="XP_034012793.1">
    <property type="nucleotide sequence ID" value="XM_034155021.1"/>
</dbReference>
<evidence type="ECO:0008006" key="5">
    <source>
        <dbReference type="Google" id="ProtNLM"/>
    </source>
</evidence>